<comment type="caution">
    <text evidence="2">The sequence shown here is derived from an EMBL/GenBank/DDBJ whole genome shotgun (WGS) entry which is preliminary data.</text>
</comment>
<dbReference type="Proteomes" id="UP000029278">
    <property type="component" value="Unassembled WGS sequence"/>
</dbReference>
<dbReference type="EMBL" id="JMQA01000041">
    <property type="protein sequence ID" value="KFM95944.1"/>
    <property type="molecule type" value="Genomic_DNA"/>
</dbReference>
<reference evidence="3 5" key="2">
    <citation type="submission" date="2019-11" db="EMBL/GenBank/DDBJ databases">
        <title>Draft genome sequences of five Paenibacillus species of dairy origin.</title>
        <authorList>
            <person name="Olajide A.M."/>
            <person name="Chen S."/>
            <person name="Lapointe G."/>
        </authorList>
    </citation>
    <scope>NUCLEOTIDE SEQUENCE [LARGE SCALE GENOMIC DNA]</scope>
    <source>
        <strain evidence="3 5">3CT49</strain>
    </source>
</reference>
<evidence type="ECO:0000313" key="5">
    <source>
        <dbReference type="Proteomes" id="UP000442469"/>
    </source>
</evidence>
<dbReference type="PATRIC" id="fig|44252.3.peg.5071"/>
<keyword evidence="4" id="KW-1185">Reference proteome</keyword>
<feature type="region of interest" description="Disordered" evidence="1">
    <location>
        <begin position="1"/>
        <end position="55"/>
    </location>
</feature>
<evidence type="ECO:0000313" key="3">
    <source>
        <dbReference type="EMBL" id="MUG24065.1"/>
    </source>
</evidence>
<dbReference type="Proteomes" id="UP000442469">
    <property type="component" value="Unassembled WGS sequence"/>
</dbReference>
<dbReference type="RefSeq" id="WP_155620417.1">
    <property type="nucleotide sequence ID" value="NZ_BGML01000008.1"/>
</dbReference>
<accession>A0A090YBU0</accession>
<evidence type="ECO:0000313" key="4">
    <source>
        <dbReference type="Proteomes" id="UP000029278"/>
    </source>
</evidence>
<feature type="compositionally biased region" description="Basic and acidic residues" evidence="1">
    <location>
        <begin position="1"/>
        <end position="25"/>
    </location>
</feature>
<evidence type="ECO:0000313" key="2">
    <source>
        <dbReference type="EMBL" id="KFM95944.1"/>
    </source>
</evidence>
<reference evidence="2 4" key="1">
    <citation type="submission" date="2014-04" db="EMBL/GenBank/DDBJ databases">
        <authorList>
            <person name="Bishop-Lilly K.A."/>
            <person name="Broomall S.M."/>
            <person name="Chain P.S."/>
            <person name="Chertkov O."/>
            <person name="Coyne S.R."/>
            <person name="Daligault H.E."/>
            <person name="Davenport K.W."/>
            <person name="Erkkila T."/>
            <person name="Frey K.G."/>
            <person name="Gibbons H.S."/>
            <person name="Gu W."/>
            <person name="Jaissle J."/>
            <person name="Johnson S.L."/>
            <person name="Koroleva G.I."/>
            <person name="Ladner J.T."/>
            <person name="Lo C.-C."/>
            <person name="Minogue T.D."/>
            <person name="Munk C."/>
            <person name="Palacios G.F."/>
            <person name="Redden C.L."/>
            <person name="Rosenzweig C.N."/>
            <person name="Scholz M.B."/>
            <person name="Teshima H."/>
            <person name="Xu Y."/>
        </authorList>
    </citation>
    <scope>NUCLEOTIDE SEQUENCE [LARGE SCALE GENOMIC DNA]</scope>
    <source>
        <strain evidence="2 4">8244</strain>
    </source>
</reference>
<dbReference type="EMBL" id="WNZZ01000012">
    <property type="protein sequence ID" value="MUG24065.1"/>
    <property type="molecule type" value="Genomic_DNA"/>
</dbReference>
<proteinExistence type="predicted"/>
<name>A0A090YBU0_PAEMA</name>
<feature type="compositionally biased region" description="Basic and acidic residues" evidence="1">
    <location>
        <begin position="35"/>
        <end position="55"/>
    </location>
</feature>
<dbReference type="STRING" id="44252.DJ90_2198"/>
<gene>
    <name evidence="2" type="ORF">DJ90_2198</name>
    <name evidence="3" type="ORF">GNQ08_16875</name>
</gene>
<evidence type="ECO:0000256" key="1">
    <source>
        <dbReference type="SAM" id="MobiDB-lite"/>
    </source>
</evidence>
<dbReference type="AlphaFoldDB" id="A0A090YBU0"/>
<organism evidence="2 4">
    <name type="scientific">Paenibacillus macerans</name>
    <name type="common">Bacillus macerans</name>
    <dbReference type="NCBI Taxonomy" id="44252"/>
    <lineage>
        <taxon>Bacteria</taxon>
        <taxon>Bacillati</taxon>
        <taxon>Bacillota</taxon>
        <taxon>Bacilli</taxon>
        <taxon>Bacillales</taxon>
        <taxon>Paenibacillaceae</taxon>
        <taxon>Paenibacillus</taxon>
    </lineage>
</organism>
<sequence length="55" mass="6336">MDHKPNQQAKAEDQTAEINKTRESGDSDTEFAEDFSAHDYRSAFKNPKTGEERLY</sequence>
<dbReference type="HOGENOM" id="CLU_3027966_0_0_9"/>
<dbReference type="GeneID" id="77012405"/>
<protein>
    <submittedName>
        <fullName evidence="2">Uncharacterized protein</fullName>
    </submittedName>
</protein>